<dbReference type="AlphaFoldDB" id="A0A395UYD0"/>
<organism evidence="10 12">
    <name type="scientific">Agathobacter rectalis</name>
    <dbReference type="NCBI Taxonomy" id="39491"/>
    <lineage>
        <taxon>Bacteria</taxon>
        <taxon>Bacillati</taxon>
        <taxon>Bacillota</taxon>
        <taxon>Clostridia</taxon>
        <taxon>Lachnospirales</taxon>
        <taxon>Lachnospiraceae</taxon>
        <taxon>Agathobacter</taxon>
    </lineage>
</organism>
<dbReference type="SMART" id="SM00448">
    <property type="entry name" value="REC"/>
    <property type="match status" value="1"/>
</dbReference>
<comment type="function">
    <text evidence="5">May play the central regulatory role in sporulation. It may be an element of the effector pathway responsible for the activation of sporulation genes in response to nutritional stress. Spo0A may act in concert with spo0H (a sigma factor) to control the expression of some genes that are critical to the sporulation process.</text>
</comment>
<dbReference type="InterPro" id="IPR011006">
    <property type="entry name" value="CheY-like_superfamily"/>
</dbReference>
<protein>
    <recommendedName>
        <fullName evidence="1">Stage 0 sporulation protein A homolog</fullName>
    </recommendedName>
</protein>
<keyword evidence="4" id="KW-0804">Transcription</keyword>
<dbReference type="PROSITE" id="PS51755">
    <property type="entry name" value="OMPR_PHOB"/>
    <property type="match status" value="1"/>
</dbReference>
<sequence length="231" mass="27062">MYKILIVEDDETIRNGIKTLLELQGYYVDIAVNGVDGLKKFDETYSLVIMDIIMPLLSGIDACKKLREESSVPILFLTAKSSEIDIMQGFEVGGDDYLVKPFSNMELISRVKALLRRRNVYDREIIEDNAGNEYIERKDIRIYENKNRVEVNGVDVKFTRKEYEIIKLLAEHPDRIYTLEVIYSNIWEELYTYNSGNTVMVHIKNIRNKFYEICNRAVIETIWGKGYKFEK</sequence>
<feature type="domain" description="Response regulatory" evidence="8">
    <location>
        <begin position="3"/>
        <end position="115"/>
    </location>
</feature>
<evidence type="ECO:0000259" key="9">
    <source>
        <dbReference type="PROSITE" id="PS51755"/>
    </source>
</evidence>
<dbReference type="RefSeq" id="WP_118004885.1">
    <property type="nucleotide sequence ID" value="NZ_QRUJ01000006.1"/>
</dbReference>
<dbReference type="InterPro" id="IPR039420">
    <property type="entry name" value="WalR-like"/>
</dbReference>
<accession>A0A395UYD0</accession>
<evidence type="ECO:0000256" key="6">
    <source>
        <dbReference type="PROSITE-ProRule" id="PRU00169"/>
    </source>
</evidence>
<dbReference type="Pfam" id="PF00072">
    <property type="entry name" value="Response_reg"/>
    <property type="match status" value="1"/>
</dbReference>
<dbReference type="Proteomes" id="UP000266066">
    <property type="component" value="Unassembled WGS sequence"/>
</dbReference>
<keyword evidence="6" id="KW-0597">Phosphoprotein</keyword>
<evidence type="ECO:0000313" key="12">
    <source>
        <dbReference type="Proteomes" id="UP000266066"/>
    </source>
</evidence>
<evidence type="ECO:0000256" key="2">
    <source>
        <dbReference type="ARBA" id="ARBA00023015"/>
    </source>
</evidence>
<dbReference type="GO" id="GO:0000976">
    <property type="term" value="F:transcription cis-regulatory region binding"/>
    <property type="evidence" value="ECO:0007669"/>
    <property type="project" value="TreeGrafter"/>
</dbReference>
<proteinExistence type="predicted"/>
<dbReference type="SMART" id="SM00862">
    <property type="entry name" value="Trans_reg_C"/>
    <property type="match status" value="1"/>
</dbReference>
<name>A0A395UYD0_9FIRM</name>
<dbReference type="SUPFAM" id="SSF52172">
    <property type="entry name" value="CheY-like"/>
    <property type="match status" value="1"/>
</dbReference>
<evidence type="ECO:0000256" key="7">
    <source>
        <dbReference type="PROSITE-ProRule" id="PRU01091"/>
    </source>
</evidence>
<keyword evidence="2" id="KW-0805">Transcription regulation</keyword>
<feature type="domain" description="OmpR/PhoB-type" evidence="9">
    <location>
        <begin position="132"/>
        <end position="231"/>
    </location>
</feature>
<dbReference type="GO" id="GO:0000156">
    <property type="term" value="F:phosphorelay response regulator activity"/>
    <property type="evidence" value="ECO:0007669"/>
    <property type="project" value="TreeGrafter"/>
</dbReference>
<dbReference type="InterPro" id="IPR016032">
    <property type="entry name" value="Sig_transdc_resp-reg_C-effctor"/>
</dbReference>
<dbReference type="InterPro" id="IPR036388">
    <property type="entry name" value="WH-like_DNA-bd_sf"/>
</dbReference>
<dbReference type="Gene3D" id="3.40.50.2300">
    <property type="match status" value="1"/>
</dbReference>
<evidence type="ECO:0000313" key="13">
    <source>
        <dbReference type="Proteomes" id="UP000284296"/>
    </source>
</evidence>
<evidence type="ECO:0000313" key="11">
    <source>
        <dbReference type="EMBL" id="RGT77672.1"/>
    </source>
</evidence>
<dbReference type="InterPro" id="IPR001867">
    <property type="entry name" value="OmpR/PhoB-type_DNA-bd"/>
</dbReference>
<feature type="DNA-binding region" description="OmpR/PhoB-type" evidence="7">
    <location>
        <begin position="132"/>
        <end position="231"/>
    </location>
</feature>
<dbReference type="EMBL" id="QRUJ01000006">
    <property type="protein sequence ID" value="RGR54812.1"/>
    <property type="molecule type" value="Genomic_DNA"/>
</dbReference>
<dbReference type="PROSITE" id="PS50110">
    <property type="entry name" value="RESPONSE_REGULATORY"/>
    <property type="match status" value="1"/>
</dbReference>
<evidence type="ECO:0000256" key="5">
    <source>
        <dbReference type="ARBA" id="ARBA00024867"/>
    </source>
</evidence>
<dbReference type="GO" id="GO:0005829">
    <property type="term" value="C:cytosol"/>
    <property type="evidence" value="ECO:0007669"/>
    <property type="project" value="TreeGrafter"/>
</dbReference>
<dbReference type="InterPro" id="IPR001789">
    <property type="entry name" value="Sig_transdc_resp-reg_receiver"/>
</dbReference>
<dbReference type="GO" id="GO:0006355">
    <property type="term" value="P:regulation of DNA-templated transcription"/>
    <property type="evidence" value="ECO:0007669"/>
    <property type="project" value="InterPro"/>
</dbReference>
<dbReference type="Gene3D" id="1.10.10.10">
    <property type="entry name" value="Winged helix-like DNA-binding domain superfamily/Winged helix DNA-binding domain"/>
    <property type="match status" value="1"/>
</dbReference>
<dbReference type="Proteomes" id="UP000284296">
    <property type="component" value="Unassembled WGS sequence"/>
</dbReference>
<reference evidence="12 13" key="1">
    <citation type="submission" date="2018-08" db="EMBL/GenBank/DDBJ databases">
        <title>A genome reference for cultivated species of the human gut microbiota.</title>
        <authorList>
            <person name="Zou Y."/>
            <person name="Xue W."/>
            <person name="Luo G."/>
        </authorList>
    </citation>
    <scope>NUCLEOTIDE SEQUENCE [LARGE SCALE GENOMIC DNA]</scope>
    <source>
        <strain evidence="11 13">AF18-16LB</strain>
        <strain evidence="10 12">AF25-15</strain>
    </source>
</reference>
<evidence type="ECO:0000256" key="4">
    <source>
        <dbReference type="ARBA" id="ARBA00023163"/>
    </source>
</evidence>
<dbReference type="CDD" id="cd17574">
    <property type="entry name" value="REC_OmpR"/>
    <property type="match status" value="1"/>
</dbReference>
<dbReference type="SUPFAM" id="SSF46894">
    <property type="entry name" value="C-terminal effector domain of the bipartite response regulators"/>
    <property type="match status" value="1"/>
</dbReference>
<dbReference type="Gene3D" id="6.10.250.690">
    <property type="match status" value="1"/>
</dbReference>
<evidence type="ECO:0000256" key="3">
    <source>
        <dbReference type="ARBA" id="ARBA00023125"/>
    </source>
</evidence>
<keyword evidence="3 7" id="KW-0238">DNA-binding</keyword>
<dbReference type="PANTHER" id="PTHR48111:SF2">
    <property type="entry name" value="RESPONSE REGULATOR SAER"/>
    <property type="match status" value="1"/>
</dbReference>
<dbReference type="CDD" id="cd00383">
    <property type="entry name" value="trans_reg_C"/>
    <property type="match status" value="1"/>
</dbReference>
<dbReference type="PANTHER" id="PTHR48111">
    <property type="entry name" value="REGULATOR OF RPOS"/>
    <property type="match status" value="1"/>
</dbReference>
<dbReference type="GO" id="GO:0032993">
    <property type="term" value="C:protein-DNA complex"/>
    <property type="evidence" value="ECO:0007669"/>
    <property type="project" value="TreeGrafter"/>
</dbReference>
<feature type="modified residue" description="4-aspartylphosphate" evidence="6">
    <location>
        <position position="51"/>
    </location>
</feature>
<evidence type="ECO:0000259" key="8">
    <source>
        <dbReference type="PROSITE" id="PS50110"/>
    </source>
</evidence>
<dbReference type="EMBL" id="QRXG01000042">
    <property type="protein sequence ID" value="RGT77672.1"/>
    <property type="molecule type" value="Genomic_DNA"/>
</dbReference>
<evidence type="ECO:0000256" key="1">
    <source>
        <dbReference type="ARBA" id="ARBA00018672"/>
    </source>
</evidence>
<comment type="caution">
    <text evidence="10">The sequence shown here is derived from an EMBL/GenBank/DDBJ whole genome shotgun (WGS) entry which is preliminary data.</text>
</comment>
<evidence type="ECO:0000313" key="10">
    <source>
        <dbReference type="EMBL" id="RGR54812.1"/>
    </source>
</evidence>
<gene>
    <name evidence="11" type="ORF">DWX06_15335</name>
    <name evidence="10" type="ORF">DWY38_07075</name>
</gene>
<dbReference type="Pfam" id="PF00486">
    <property type="entry name" value="Trans_reg_C"/>
    <property type="match status" value="1"/>
</dbReference>